<dbReference type="GO" id="GO:0045944">
    <property type="term" value="P:positive regulation of transcription by RNA polymerase II"/>
    <property type="evidence" value="ECO:0007669"/>
    <property type="project" value="TreeGrafter"/>
</dbReference>
<dbReference type="Gene3D" id="1.10.10.1540">
    <property type="entry name" value="Costar domain"/>
    <property type="match status" value="1"/>
</dbReference>
<organism evidence="3 4">
    <name type="scientific">Aphis glycines</name>
    <name type="common">Soybean aphid</name>
    <dbReference type="NCBI Taxonomy" id="307491"/>
    <lineage>
        <taxon>Eukaryota</taxon>
        <taxon>Metazoa</taxon>
        <taxon>Ecdysozoa</taxon>
        <taxon>Arthropoda</taxon>
        <taxon>Hexapoda</taxon>
        <taxon>Insecta</taxon>
        <taxon>Pterygota</taxon>
        <taxon>Neoptera</taxon>
        <taxon>Paraneoptera</taxon>
        <taxon>Hemiptera</taxon>
        <taxon>Sternorrhyncha</taxon>
        <taxon>Aphidomorpha</taxon>
        <taxon>Aphidoidea</taxon>
        <taxon>Aphididae</taxon>
        <taxon>Aphidini</taxon>
        <taxon>Aphis</taxon>
        <taxon>Aphis</taxon>
    </lineage>
</organism>
<comment type="caution">
    <text evidence="3">The sequence shown here is derived from an EMBL/GenBank/DDBJ whole genome shotgun (WGS) entry which is preliminary data.</text>
</comment>
<feature type="compositionally biased region" description="Polar residues" evidence="1">
    <location>
        <begin position="206"/>
        <end position="221"/>
    </location>
</feature>
<dbReference type="InterPro" id="IPR038095">
    <property type="entry name" value="Costars_sf"/>
</dbReference>
<dbReference type="PANTHER" id="PTHR22739:SF7">
    <property type="entry name" value="EG:152A3.3 PROTEIN-RELATED"/>
    <property type="match status" value="1"/>
</dbReference>
<dbReference type="PANTHER" id="PTHR22739">
    <property type="entry name" value="STRIATED MUSCLE ACTIVATOR OF RHO-DEPENDENT SIGNALING-RELATED"/>
    <property type="match status" value="1"/>
</dbReference>
<dbReference type="GO" id="GO:0003779">
    <property type="term" value="F:actin binding"/>
    <property type="evidence" value="ECO:0007669"/>
    <property type="project" value="InterPro"/>
</dbReference>
<feature type="compositionally biased region" description="Basic and acidic residues" evidence="1">
    <location>
        <begin position="196"/>
        <end position="205"/>
    </location>
</feature>
<accession>A0A6G0U0C8</accession>
<dbReference type="GO" id="GO:0030017">
    <property type="term" value="C:sarcomere"/>
    <property type="evidence" value="ECO:0007669"/>
    <property type="project" value="TreeGrafter"/>
</dbReference>
<feature type="region of interest" description="Disordered" evidence="1">
    <location>
        <begin position="171"/>
        <end position="221"/>
    </location>
</feature>
<protein>
    <recommendedName>
        <fullName evidence="2">Costars domain-containing protein</fullName>
    </recommendedName>
</protein>
<feature type="region of interest" description="Disordered" evidence="1">
    <location>
        <begin position="13"/>
        <end position="56"/>
    </location>
</feature>
<evidence type="ECO:0000313" key="3">
    <source>
        <dbReference type="EMBL" id="KAE9541173.1"/>
    </source>
</evidence>
<evidence type="ECO:0000259" key="2">
    <source>
        <dbReference type="SMART" id="SM01283"/>
    </source>
</evidence>
<dbReference type="GO" id="GO:0035025">
    <property type="term" value="P:positive regulation of Rho protein signal transduction"/>
    <property type="evidence" value="ECO:0007669"/>
    <property type="project" value="InterPro"/>
</dbReference>
<sequence length="395" mass="44062">MSFLDIVSKFNQQADSHSKSQSLNPFSEQFEQSRSPSPRFSREEYGKPIAGSKTDLRGRKAKSHICREILELCTVIHDVGTYNTKKRDPDDEDEHCIDDGTIIVSFGELFQIYTKISDKVVGLLIAAKRRGFVYFDREILFQRRDDDVLIALLKPISEISKILKEDISQANSSAPAVESKPVEKKKSPSSSKTKRVNPECDKEQNENSMNHTTIGDQPNVISEVTNGNTLVVEVGNNDDSKTNCDQLINVEDVVGNNDDHNTNCNEQVDNIISAEGELVNNVIEISENMENQCIQVDDDISEVVNGLIIDDETKTKEIDDCDVVIENKSEACDLASDDNGGEVRAEVENVQSETCVEINKTQTNDSQVDVTEESINYVVNGTENIINNEPEHICL</sequence>
<keyword evidence="4" id="KW-1185">Reference proteome</keyword>
<feature type="compositionally biased region" description="Polar residues" evidence="1">
    <location>
        <begin position="13"/>
        <end position="29"/>
    </location>
</feature>
<dbReference type="Pfam" id="PF14705">
    <property type="entry name" value="Costars"/>
    <property type="match status" value="1"/>
</dbReference>
<dbReference type="InterPro" id="IPR027817">
    <property type="entry name" value="Costars_dom"/>
</dbReference>
<dbReference type="Proteomes" id="UP000475862">
    <property type="component" value="Unassembled WGS sequence"/>
</dbReference>
<dbReference type="AlphaFoldDB" id="A0A6G0U0C8"/>
<dbReference type="SMART" id="SM01283">
    <property type="entry name" value="Costars"/>
    <property type="match status" value="1"/>
</dbReference>
<dbReference type="OrthoDB" id="9871914at2759"/>
<reference evidence="3 4" key="1">
    <citation type="submission" date="2019-08" db="EMBL/GenBank/DDBJ databases">
        <title>The genome of the soybean aphid Biotype 1, its phylome, world population structure and adaptation to the North American continent.</title>
        <authorList>
            <person name="Giordano R."/>
            <person name="Donthu R.K."/>
            <person name="Hernandez A.G."/>
            <person name="Wright C.L."/>
            <person name="Zimin A.V."/>
        </authorList>
    </citation>
    <scope>NUCLEOTIDE SEQUENCE [LARGE SCALE GENOMIC DNA]</scope>
    <source>
        <tissue evidence="3">Whole aphids</tissue>
    </source>
</reference>
<dbReference type="EMBL" id="VYZN01000013">
    <property type="protein sequence ID" value="KAE9541173.1"/>
    <property type="molecule type" value="Genomic_DNA"/>
</dbReference>
<gene>
    <name evidence="3" type="ORF">AGLY_004418</name>
</gene>
<evidence type="ECO:0000313" key="4">
    <source>
        <dbReference type="Proteomes" id="UP000475862"/>
    </source>
</evidence>
<name>A0A6G0U0C8_APHGL</name>
<evidence type="ECO:0000256" key="1">
    <source>
        <dbReference type="SAM" id="MobiDB-lite"/>
    </source>
</evidence>
<proteinExistence type="predicted"/>
<dbReference type="InterPro" id="IPR026111">
    <property type="entry name" value="Abra"/>
</dbReference>
<feature type="compositionally biased region" description="Low complexity" evidence="1">
    <location>
        <begin position="30"/>
        <end position="39"/>
    </location>
</feature>
<feature type="domain" description="Costars" evidence="2">
    <location>
        <begin position="63"/>
        <end position="153"/>
    </location>
</feature>